<name>A0A646KL85_STRJU</name>
<dbReference type="AlphaFoldDB" id="A0A646KL85"/>
<evidence type="ECO:0000313" key="2">
    <source>
        <dbReference type="EMBL" id="MQT02818.1"/>
    </source>
</evidence>
<dbReference type="EMBL" id="VCLA01000157">
    <property type="protein sequence ID" value="MQT02818.1"/>
    <property type="molecule type" value="Genomic_DNA"/>
</dbReference>
<comment type="caution">
    <text evidence="2">The sequence shown here is derived from an EMBL/GenBank/DDBJ whole genome shotgun (WGS) entry which is preliminary data.</text>
</comment>
<gene>
    <name evidence="2" type="ORF">FF041_22285</name>
</gene>
<dbReference type="Proteomes" id="UP000419138">
    <property type="component" value="Unassembled WGS sequence"/>
</dbReference>
<protein>
    <submittedName>
        <fullName evidence="2">Uncharacterized protein</fullName>
    </submittedName>
</protein>
<keyword evidence="3" id="KW-1185">Reference proteome</keyword>
<feature type="region of interest" description="Disordered" evidence="1">
    <location>
        <begin position="17"/>
        <end position="41"/>
    </location>
</feature>
<dbReference type="RefSeq" id="WP_153524392.1">
    <property type="nucleotide sequence ID" value="NZ_JBEPDZ010000038.1"/>
</dbReference>
<evidence type="ECO:0000256" key="1">
    <source>
        <dbReference type="SAM" id="MobiDB-lite"/>
    </source>
</evidence>
<evidence type="ECO:0000313" key="3">
    <source>
        <dbReference type="Proteomes" id="UP000419138"/>
    </source>
</evidence>
<reference evidence="2 3" key="1">
    <citation type="submission" date="2019-05" db="EMBL/GenBank/DDBJ databases">
        <title>Comparative genomics and metabolomics analyses of clavulanic acid producing Streptomyces species provides insight into specialized metabolism and evolution of beta-lactam biosynthetic gene clusters.</title>
        <authorList>
            <person name="Moore M.A."/>
            <person name="Cruz-Morales P."/>
            <person name="Barona Gomez F."/>
            <person name="Kapil T."/>
        </authorList>
    </citation>
    <scope>NUCLEOTIDE SEQUENCE [LARGE SCALE GENOMIC DNA]</scope>
    <source>
        <strain evidence="2 3">NRRL 5741</strain>
    </source>
</reference>
<sequence length="84" mass="9239">MNILSIARLAAAPYPEARTPVPRAGTIDDIESEDDRRGLEPDDDFYSLIQRLVADGDRRAASLGRSAPRTAAEMRARLNKGTTR</sequence>
<proteinExistence type="predicted"/>
<accession>A0A646KL85</accession>
<organism evidence="2 3">
    <name type="scientific">Streptomyces jumonjinensis</name>
    <dbReference type="NCBI Taxonomy" id="1945"/>
    <lineage>
        <taxon>Bacteria</taxon>
        <taxon>Bacillati</taxon>
        <taxon>Actinomycetota</taxon>
        <taxon>Actinomycetes</taxon>
        <taxon>Kitasatosporales</taxon>
        <taxon>Streptomycetaceae</taxon>
        <taxon>Streptomyces</taxon>
    </lineage>
</organism>